<organism evidence="2 3">
    <name type="scientific">Pandoraea cepalis</name>
    <dbReference type="NCBI Taxonomy" id="2508294"/>
    <lineage>
        <taxon>Bacteria</taxon>
        <taxon>Pseudomonadati</taxon>
        <taxon>Pseudomonadota</taxon>
        <taxon>Betaproteobacteria</taxon>
        <taxon>Burkholderiales</taxon>
        <taxon>Burkholderiaceae</taxon>
        <taxon>Pandoraea</taxon>
    </lineage>
</organism>
<feature type="domain" description="DUF6538" evidence="1">
    <location>
        <begin position="17"/>
        <end position="70"/>
    </location>
</feature>
<evidence type="ECO:0000259" key="1">
    <source>
        <dbReference type="Pfam" id="PF20172"/>
    </source>
</evidence>
<dbReference type="Pfam" id="PF20172">
    <property type="entry name" value="DUF6538"/>
    <property type="match status" value="1"/>
</dbReference>
<accession>A0A5E4RGK9</accession>
<sequence>MITVHAKQPSYLTNTPSGMFAFCIGLPTDLRVPGAPTTVRRSLRTRRRAQARTLAKRIAFDCLVLFDAAREAETDGAGFKTRLPDAIRSIVDDALRSSATPSVDQAVADFRAEIDAMWDASPSLSVPREPEPAHSCEHVLLFNDASKPAAVRRFAAFEHGPVHPNRVRRWTVLRHVPSPEHGRLARRLGRPVWFGDYFTSL</sequence>
<protein>
    <recommendedName>
        <fullName evidence="1">DUF6538 domain-containing protein</fullName>
    </recommendedName>
</protein>
<dbReference type="Proteomes" id="UP000384354">
    <property type="component" value="Unassembled WGS sequence"/>
</dbReference>
<gene>
    <name evidence="2" type="ORF">PCE31106_00144</name>
</gene>
<name>A0A5E4RGK9_9BURK</name>
<dbReference type="EMBL" id="CABPSL010000001">
    <property type="protein sequence ID" value="VVD61983.1"/>
    <property type="molecule type" value="Genomic_DNA"/>
</dbReference>
<dbReference type="RefSeq" id="WP_150562056.1">
    <property type="nucleotide sequence ID" value="NZ_CABPSL010000001.1"/>
</dbReference>
<reference evidence="2 3" key="1">
    <citation type="submission" date="2019-08" db="EMBL/GenBank/DDBJ databases">
        <authorList>
            <person name="Peeters C."/>
        </authorList>
    </citation>
    <scope>NUCLEOTIDE SEQUENCE [LARGE SCALE GENOMIC DNA]</scope>
    <source>
        <strain evidence="2 3">LMG 31106</strain>
    </source>
</reference>
<dbReference type="InterPro" id="IPR046668">
    <property type="entry name" value="DUF6538"/>
</dbReference>
<dbReference type="AlphaFoldDB" id="A0A5E4RGK9"/>
<evidence type="ECO:0000313" key="2">
    <source>
        <dbReference type="EMBL" id="VVD61983.1"/>
    </source>
</evidence>
<evidence type="ECO:0000313" key="3">
    <source>
        <dbReference type="Proteomes" id="UP000384354"/>
    </source>
</evidence>
<dbReference type="OrthoDB" id="9135815at2"/>
<proteinExistence type="predicted"/>